<evidence type="ECO:0000259" key="5">
    <source>
        <dbReference type="Pfam" id="PF23286"/>
    </source>
</evidence>
<evidence type="ECO:0000256" key="3">
    <source>
        <dbReference type="ARBA" id="ARBA00022821"/>
    </source>
</evidence>
<name>A0A978V2E1_ZIZJJ</name>
<dbReference type="InterPro" id="IPR032675">
    <property type="entry name" value="LRR_dom_sf"/>
</dbReference>
<evidence type="ECO:0000256" key="2">
    <source>
        <dbReference type="ARBA" id="ARBA00022737"/>
    </source>
</evidence>
<dbReference type="Pfam" id="PF23286">
    <property type="entry name" value="LRR_13"/>
    <property type="match status" value="1"/>
</dbReference>
<keyword evidence="2" id="KW-0677">Repeat</keyword>
<keyword evidence="1" id="KW-0433">Leucine-rich repeat</keyword>
<reference evidence="6" key="1">
    <citation type="journal article" date="2021" name="Front. Plant Sci.">
        <title>Chromosome-Scale Genome Assembly for Chinese Sour Jujube and Insights Into Its Genome Evolution and Domestication Signature.</title>
        <authorList>
            <person name="Shen L.-Y."/>
            <person name="Luo H."/>
            <person name="Wang X.-L."/>
            <person name="Wang X.-M."/>
            <person name="Qiu X.-J."/>
            <person name="Liu H."/>
            <person name="Zhou S.-S."/>
            <person name="Jia K.-H."/>
            <person name="Nie S."/>
            <person name="Bao Y.-T."/>
            <person name="Zhang R.-G."/>
            <person name="Yun Q.-Z."/>
            <person name="Chai Y.-H."/>
            <person name="Lu J.-Y."/>
            <person name="Li Y."/>
            <person name="Zhao S.-W."/>
            <person name="Mao J.-F."/>
            <person name="Jia S.-G."/>
            <person name="Mao Y.-M."/>
        </authorList>
    </citation>
    <scope>NUCLEOTIDE SEQUENCE</scope>
    <source>
        <strain evidence="6">AT0</strain>
        <tissue evidence="6">Leaf</tissue>
    </source>
</reference>
<dbReference type="EMBL" id="JAEACU010000007">
    <property type="protein sequence ID" value="KAH7521524.1"/>
    <property type="molecule type" value="Genomic_DNA"/>
</dbReference>
<dbReference type="Pfam" id="PF20160">
    <property type="entry name" value="C-JID"/>
    <property type="match status" value="1"/>
</dbReference>
<feature type="domain" description="Disease resistance protein RPS4B/Roq1-like leucine-rich repeats" evidence="5">
    <location>
        <begin position="27"/>
        <end position="110"/>
    </location>
</feature>
<protein>
    <recommendedName>
        <fullName evidence="8">Disease resistance-like protein DSC1</fullName>
    </recommendedName>
</protein>
<feature type="domain" description="C-JID" evidence="4">
    <location>
        <begin position="755"/>
        <end position="901"/>
    </location>
</feature>
<dbReference type="SUPFAM" id="SSF52058">
    <property type="entry name" value="L domain-like"/>
    <property type="match status" value="1"/>
</dbReference>
<accession>A0A978V2E1</accession>
<evidence type="ECO:0000256" key="1">
    <source>
        <dbReference type="ARBA" id="ARBA00022614"/>
    </source>
</evidence>
<dbReference type="AlphaFoldDB" id="A0A978V2E1"/>
<dbReference type="PANTHER" id="PTHR48051:SF46">
    <property type="entry name" value="LEUCINE RICH REPEAT-CONTAINING DOMAIN PROTEIN"/>
    <property type="match status" value="1"/>
</dbReference>
<dbReference type="InterPro" id="IPR045344">
    <property type="entry name" value="C-JID"/>
</dbReference>
<dbReference type="PANTHER" id="PTHR48051">
    <property type="match status" value="1"/>
</dbReference>
<evidence type="ECO:0000313" key="6">
    <source>
        <dbReference type="EMBL" id="KAH7521524.1"/>
    </source>
</evidence>
<comment type="caution">
    <text evidence="6">The sequence shown here is derived from an EMBL/GenBank/DDBJ whole genome shotgun (WGS) entry which is preliminary data.</text>
</comment>
<keyword evidence="3" id="KW-0611">Plant defense</keyword>
<proteinExistence type="predicted"/>
<gene>
    <name evidence="6" type="ORF">FEM48_Zijuj07G0042700</name>
</gene>
<evidence type="ECO:0008006" key="8">
    <source>
        <dbReference type="Google" id="ProtNLM"/>
    </source>
</evidence>
<evidence type="ECO:0000259" key="4">
    <source>
        <dbReference type="Pfam" id="PF20160"/>
    </source>
</evidence>
<dbReference type="InterPro" id="IPR050216">
    <property type="entry name" value="LRR_domain-containing"/>
</dbReference>
<dbReference type="Proteomes" id="UP000813462">
    <property type="component" value="Unassembled WGS sequence"/>
</dbReference>
<dbReference type="GO" id="GO:0005737">
    <property type="term" value="C:cytoplasm"/>
    <property type="evidence" value="ECO:0007669"/>
    <property type="project" value="TreeGrafter"/>
</dbReference>
<dbReference type="InterPro" id="IPR058546">
    <property type="entry name" value="RPS4B/Roq1-like_LRR"/>
</dbReference>
<evidence type="ECO:0000313" key="7">
    <source>
        <dbReference type="Proteomes" id="UP000813462"/>
    </source>
</evidence>
<organism evidence="6 7">
    <name type="scientific">Ziziphus jujuba var. spinosa</name>
    <dbReference type="NCBI Taxonomy" id="714518"/>
    <lineage>
        <taxon>Eukaryota</taxon>
        <taxon>Viridiplantae</taxon>
        <taxon>Streptophyta</taxon>
        <taxon>Embryophyta</taxon>
        <taxon>Tracheophyta</taxon>
        <taxon>Spermatophyta</taxon>
        <taxon>Magnoliopsida</taxon>
        <taxon>eudicotyledons</taxon>
        <taxon>Gunneridae</taxon>
        <taxon>Pentapetalae</taxon>
        <taxon>rosids</taxon>
        <taxon>fabids</taxon>
        <taxon>Rosales</taxon>
        <taxon>Rhamnaceae</taxon>
        <taxon>Paliureae</taxon>
        <taxon>Ziziphus</taxon>
    </lineage>
</organism>
<sequence>MLKQLILLNLKDCESLKNLPKGINFKSLRTFILSGCKRLNKFPEIVENMDHLAELYLDGTAIQELPMSIKRLTSLTLLKLRDCKNFLSLPDVTFCSKSLKSLDISGCSPLDCLPENLGSLEQLELLDASRTAIREAPLSILKLNNLKTLSFSDHGDTKSSIRIQLPEEGGRAWTGFALFIVFLIQEHENYEEVWDLKETLCHFSTSEGCLQNPIVIDSFKNLKVGSYGLCVYVPKICFAERLNKESHIEASVSTSRPDVELKMCGLHVIFNHEVTMFTQDLVETRTLCANNHLDSETPPLLNVHLHSHLGSSIFYITTFTIDVSNRALLLLHVPRKYFGKQLNQCWGVSALFQTNIPDVHVEMCGIQVVHEQDAEFISQMITDFSLSDPNEQMHQQYYDAYSKMANYFLSEVEAGEPETEEKEMSSIERVYESSLQKLLQGTQQVEEQVLTAYEELYVPSETTVLHSKKCFFDSSYQMIRDDSSTDSTGGIIHLQVMAETALYDNDLNKWKKYLEDVLKCLSGHYVFVTLSLKGRIISFLKPFNPISTFDFCFPRKEIIDWFGDYDHPGKQKVEIELPQNLTDDENWMGIAVCAAFSVHEHLGAAIETSFKLLCHLHTEVYCLNPAPMFCVTKDRFKWLFVRGFIWLTYIPRCLLLAELNGKKYIEISIYNECPGLIRHNLSARLMYRHDVEEFRQSITKCMTSLFDNMDCIRRFVDDESQADEIETSTDHYGNSYNVDRNQRELIPRTSGLILDWFNSQSSINGCSVTIQLPSNVYNDGDFLGLALCAYFSELEHPLNTSSINGNFDPEMPHHLVCHLELEVEGNRVGIETLHHHRITNKELNKLHHDHGEFMWLSYISRNWLSNQLNDSSLIEASFASDKGWWRAHKCGLCLVYNEQVEEFQQRINHCMALLG</sequence>
<dbReference type="Gene3D" id="3.80.10.10">
    <property type="entry name" value="Ribonuclease Inhibitor"/>
    <property type="match status" value="1"/>
</dbReference>